<dbReference type="InParanoid" id="A0A0C3HD94"/>
<evidence type="ECO:0000256" key="1">
    <source>
        <dbReference type="ARBA" id="ARBA00022679"/>
    </source>
</evidence>
<dbReference type="OrthoDB" id="5835829at2759"/>
<feature type="domain" description="Erythromycin biosynthesis protein CIII-like C-terminal" evidence="4">
    <location>
        <begin position="359"/>
        <end position="440"/>
    </location>
</feature>
<dbReference type="GO" id="GO:0016906">
    <property type="term" value="F:sterol 3-beta-glucosyltransferase activity"/>
    <property type="evidence" value="ECO:0007669"/>
    <property type="project" value="UniProtKB-ARBA"/>
</dbReference>
<evidence type="ECO:0000259" key="3">
    <source>
        <dbReference type="Pfam" id="PF03033"/>
    </source>
</evidence>
<dbReference type="AlphaFoldDB" id="A0A0C3HD94"/>
<dbReference type="Pfam" id="PF06722">
    <property type="entry name" value="EryCIII-like_C"/>
    <property type="match status" value="1"/>
</dbReference>
<dbReference type="HOGENOM" id="CLU_000537_1_2_1"/>
<keyword evidence="6" id="KW-1185">Reference proteome</keyword>
<dbReference type="Proteomes" id="UP000054321">
    <property type="component" value="Unassembled WGS sequence"/>
</dbReference>
<evidence type="ECO:0000256" key="2">
    <source>
        <dbReference type="SAM" id="MobiDB-lite"/>
    </source>
</evidence>
<dbReference type="FunFam" id="3.40.50.2000:FF:000268">
    <property type="entry name" value="Glycosyltransferase family 1 protein"/>
    <property type="match status" value="1"/>
</dbReference>
<evidence type="ECO:0000259" key="4">
    <source>
        <dbReference type="Pfam" id="PF06722"/>
    </source>
</evidence>
<dbReference type="GO" id="GO:0005975">
    <property type="term" value="P:carbohydrate metabolic process"/>
    <property type="evidence" value="ECO:0007669"/>
    <property type="project" value="InterPro"/>
</dbReference>
<accession>A0A0C3HD94</accession>
<keyword evidence="1 5" id="KW-0808">Transferase</keyword>
<dbReference type="CDD" id="cd03784">
    <property type="entry name" value="GT1_Gtf-like"/>
    <property type="match status" value="1"/>
</dbReference>
<dbReference type="PANTHER" id="PTHR48050:SF13">
    <property type="entry name" value="STEROL 3-BETA-GLUCOSYLTRANSFERASE UGT80A2"/>
    <property type="match status" value="1"/>
</dbReference>
<dbReference type="InterPro" id="IPR050426">
    <property type="entry name" value="Glycosyltransferase_28"/>
</dbReference>
<dbReference type="InterPro" id="IPR004276">
    <property type="entry name" value="GlycoTrans_28_N"/>
</dbReference>
<sequence>MSLRRWAISTRHETESTTSSPEETFGPPPPPLNIVIQIVGSRGDVQPFVALGCTLKEFGHRVRIATHAVFKSFVEEYGLEFFNIGGNPEELMAFMVRNPGLFPNYDAVRNGDVKIQRQNMTDILNGCWKSCVEIGDGIAPHDGGNNTNFGPGNSKPKPFVADAIIANPPSFAHIHCAEKLGIPLHLMFTMPYSPTEAFPHPLVSIRMSELGSNITNRLSYALIERLTWHGLGDIINKFRESTLGLEPLNIMMAAGLLTRLKIPYTYCWSPYLLPKPRDWGAHISISGFYFLQSSSEFKPTPDLVKFIEDGDPPIYVGFGSIVVDNPEAMTSMVLEAIRLAGVRALLSKGWSDLGEGDIELPETVRLLDNVPHSWLFQHVSAVVHHGGAGTTAAGLYAGKPTVIVPFFGDQSFWGEMVANAGAGPQPIPYANQTAQTLAQQIIDALHPELKIRARHLGLKLQDEQGCENGMNSFHRSLRYDNSRCSILHDKLAVWQTRGTLTRLSAVAAATLLEHGLLRLQDLEPVRHRVYHIEDRPIDPISGGASAFLSSFGDILYQTYDLPRQITKAATKPSTWNNGSSSNLSLHTVSEIGSEGRASMNTLRETSKTSLGAAEASSNSLDPSLEKAQDVALATVKGIGKLSKAVLTTPLYFTMGIARGFQNIPIAYNDTTVRRPEKVDGIQTGFEVAVSQFAYGFYDGISGVVTQPFEGAKENGALGFITGIGKGIGGLVLKPGAGLFALPAYTLQGISQEVRRVFGTNYERQIAYSRLAQGRDEMELYSNEELQSIVLNWTQLQQEKIGEET</sequence>
<organism evidence="5 6">
    <name type="scientific">Oidiodendron maius (strain Zn)</name>
    <dbReference type="NCBI Taxonomy" id="913774"/>
    <lineage>
        <taxon>Eukaryota</taxon>
        <taxon>Fungi</taxon>
        <taxon>Dikarya</taxon>
        <taxon>Ascomycota</taxon>
        <taxon>Pezizomycotina</taxon>
        <taxon>Leotiomycetes</taxon>
        <taxon>Leotiomycetes incertae sedis</taxon>
        <taxon>Myxotrichaceae</taxon>
        <taxon>Oidiodendron</taxon>
    </lineage>
</organism>
<proteinExistence type="predicted"/>
<dbReference type="EMBL" id="KN832877">
    <property type="protein sequence ID" value="KIN00297.1"/>
    <property type="molecule type" value="Genomic_DNA"/>
</dbReference>
<dbReference type="STRING" id="913774.A0A0C3HD94"/>
<dbReference type="Pfam" id="PF03033">
    <property type="entry name" value="Glyco_transf_28"/>
    <property type="match status" value="1"/>
</dbReference>
<dbReference type="Gene3D" id="3.40.50.2000">
    <property type="entry name" value="Glycogen Phosphorylase B"/>
    <property type="match status" value="2"/>
</dbReference>
<feature type="compositionally biased region" description="Low complexity" evidence="2">
    <location>
        <begin position="16"/>
        <end position="25"/>
    </location>
</feature>
<feature type="domain" description="Glycosyltransferase family 28 N-terminal" evidence="3">
    <location>
        <begin position="34"/>
        <end position="95"/>
    </location>
</feature>
<dbReference type="PANTHER" id="PTHR48050">
    <property type="entry name" value="STEROL 3-BETA-GLUCOSYLTRANSFERASE"/>
    <property type="match status" value="1"/>
</dbReference>
<dbReference type="FunFam" id="3.40.50.2000:FF:000009">
    <property type="entry name" value="Sterol 3-beta-glucosyltransferase UGT80A2"/>
    <property type="match status" value="1"/>
</dbReference>
<protein>
    <submittedName>
        <fullName evidence="5">Glycosyltransferase family 1 protein</fullName>
    </submittedName>
</protein>
<dbReference type="InterPro" id="IPR010610">
    <property type="entry name" value="EryCIII-like_C"/>
</dbReference>
<dbReference type="SUPFAM" id="SSF53756">
    <property type="entry name" value="UDP-Glycosyltransferase/glycogen phosphorylase"/>
    <property type="match status" value="1"/>
</dbReference>
<reference evidence="5 6" key="1">
    <citation type="submission" date="2014-04" db="EMBL/GenBank/DDBJ databases">
        <authorList>
            <consortium name="DOE Joint Genome Institute"/>
            <person name="Kuo A."/>
            <person name="Martino E."/>
            <person name="Perotto S."/>
            <person name="Kohler A."/>
            <person name="Nagy L.G."/>
            <person name="Floudas D."/>
            <person name="Copeland A."/>
            <person name="Barry K.W."/>
            <person name="Cichocki N."/>
            <person name="Veneault-Fourrey C."/>
            <person name="LaButti K."/>
            <person name="Lindquist E.A."/>
            <person name="Lipzen A."/>
            <person name="Lundell T."/>
            <person name="Morin E."/>
            <person name="Murat C."/>
            <person name="Sun H."/>
            <person name="Tunlid A."/>
            <person name="Henrissat B."/>
            <person name="Grigoriev I.V."/>
            <person name="Hibbett D.S."/>
            <person name="Martin F."/>
            <person name="Nordberg H.P."/>
            <person name="Cantor M.N."/>
            <person name="Hua S.X."/>
        </authorList>
    </citation>
    <scope>NUCLEOTIDE SEQUENCE [LARGE SCALE GENOMIC DNA]</scope>
    <source>
        <strain evidence="5 6">Zn</strain>
    </source>
</reference>
<name>A0A0C3HD94_OIDMZ</name>
<feature type="region of interest" description="Disordered" evidence="2">
    <location>
        <begin position="1"/>
        <end position="29"/>
    </location>
</feature>
<gene>
    <name evidence="5" type="ORF">OIDMADRAFT_42243</name>
</gene>
<dbReference type="InterPro" id="IPR002213">
    <property type="entry name" value="UDP_glucos_trans"/>
</dbReference>
<reference evidence="6" key="2">
    <citation type="submission" date="2015-01" db="EMBL/GenBank/DDBJ databases">
        <title>Evolutionary Origins and Diversification of the Mycorrhizal Mutualists.</title>
        <authorList>
            <consortium name="DOE Joint Genome Institute"/>
            <consortium name="Mycorrhizal Genomics Consortium"/>
            <person name="Kohler A."/>
            <person name="Kuo A."/>
            <person name="Nagy L.G."/>
            <person name="Floudas D."/>
            <person name="Copeland A."/>
            <person name="Barry K.W."/>
            <person name="Cichocki N."/>
            <person name="Veneault-Fourrey C."/>
            <person name="LaButti K."/>
            <person name="Lindquist E.A."/>
            <person name="Lipzen A."/>
            <person name="Lundell T."/>
            <person name="Morin E."/>
            <person name="Murat C."/>
            <person name="Riley R."/>
            <person name="Ohm R."/>
            <person name="Sun H."/>
            <person name="Tunlid A."/>
            <person name="Henrissat B."/>
            <person name="Grigoriev I.V."/>
            <person name="Hibbett D.S."/>
            <person name="Martin F."/>
        </authorList>
    </citation>
    <scope>NUCLEOTIDE SEQUENCE [LARGE SCALE GENOMIC DNA]</scope>
    <source>
        <strain evidence="6">Zn</strain>
    </source>
</reference>
<evidence type="ECO:0000313" key="5">
    <source>
        <dbReference type="EMBL" id="KIN00297.1"/>
    </source>
</evidence>
<evidence type="ECO:0000313" key="6">
    <source>
        <dbReference type="Proteomes" id="UP000054321"/>
    </source>
</evidence>